<dbReference type="GO" id="GO:0016887">
    <property type="term" value="F:ATP hydrolysis activity"/>
    <property type="evidence" value="ECO:0007669"/>
    <property type="project" value="InterPro"/>
</dbReference>
<sequence length="146" mass="16498">MGKEDLELIFNPLPFCCMILLGSIGSAGLIRNENFQVMDAKKKTISPSGLLDIIAGVTSQEESVLIVTTNKPEQLYEALLRPGRIGSQIEFRKPRIAEIKQLFQLIMMFESQLTWTAEQQPRSDATRLEECVKKSIRKAPRSYLVL</sequence>
<dbReference type="Proteomes" id="UP000308671">
    <property type="component" value="Unassembled WGS sequence"/>
</dbReference>
<dbReference type="AlphaFoldDB" id="A0A4S8QVM6"/>
<keyword evidence="1" id="KW-0812">Transmembrane</keyword>
<name>A0A4S8QVM6_9HELO</name>
<accession>A0A4S8QVM6</accession>
<keyword evidence="4" id="KW-1185">Reference proteome</keyword>
<keyword evidence="1" id="KW-0472">Membrane</keyword>
<evidence type="ECO:0000259" key="2">
    <source>
        <dbReference type="Pfam" id="PF00004"/>
    </source>
</evidence>
<dbReference type="SUPFAM" id="SSF52540">
    <property type="entry name" value="P-loop containing nucleoside triphosphate hydrolases"/>
    <property type="match status" value="1"/>
</dbReference>
<keyword evidence="1" id="KW-1133">Transmembrane helix</keyword>
<dbReference type="OrthoDB" id="3558415at2759"/>
<comment type="caution">
    <text evidence="3">The sequence shown here is derived from an EMBL/GenBank/DDBJ whole genome shotgun (WGS) entry which is preliminary data.</text>
</comment>
<dbReference type="Gene3D" id="3.40.50.300">
    <property type="entry name" value="P-loop containing nucleotide triphosphate hydrolases"/>
    <property type="match status" value="1"/>
</dbReference>
<reference evidence="3 4" key="1">
    <citation type="submission" date="2017-12" db="EMBL/GenBank/DDBJ databases">
        <title>Comparative genomics of Botrytis spp.</title>
        <authorList>
            <person name="Valero-Jimenez C.A."/>
            <person name="Tapia P."/>
            <person name="Veloso J."/>
            <person name="Silva-Moreno E."/>
            <person name="Staats M."/>
            <person name="Valdes J.H."/>
            <person name="Van Kan J.A.L."/>
        </authorList>
    </citation>
    <scope>NUCLEOTIDE SEQUENCE [LARGE SCALE GENOMIC DNA]</scope>
    <source>
        <strain evidence="3 4">MUCL435</strain>
    </source>
</reference>
<feature type="transmembrane region" description="Helical" evidence="1">
    <location>
        <begin position="12"/>
        <end position="30"/>
    </location>
</feature>
<dbReference type="InterPro" id="IPR050747">
    <property type="entry name" value="Mitochondrial_chaperone_BCS1"/>
</dbReference>
<gene>
    <name evidence="3" type="ORF">BGAL_0471g00090</name>
</gene>
<dbReference type="InterPro" id="IPR003959">
    <property type="entry name" value="ATPase_AAA_core"/>
</dbReference>
<dbReference type="GO" id="GO:0005524">
    <property type="term" value="F:ATP binding"/>
    <property type="evidence" value="ECO:0007669"/>
    <property type="project" value="InterPro"/>
</dbReference>
<dbReference type="EMBL" id="PQXL01000470">
    <property type="protein sequence ID" value="THV45599.1"/>
    <property type="molecule type" value="Genomic_DNA"/>
</dbReference>
<evidence type="ECO:0000313" key="4">
    <source>
        <dbReference type="Proteomes" id="UP000308671"/>
    </source>
</evidence>
<dbReference type="Pfam" id="PF00004">
    <property type="entry name" value="AAA"/>
    <property type="match status" value="1"/>
</dbReference>
<feature type="domain" description="ATPase AAA-type core" evidence="2">
    <location>
        <begin position="48"/>
        <end position="92"/>
    </location>
</feature>
<protein>
    <recommendedName>
        <fullName evidence="2">ATPase AAA-type core domain-containing protein</fullName>
    </recommendedName>
</protein>
<dbReference type="InterPro" id="IPR027417">
    <property type="entry name" value="P-loop_NTPase"/>
</dbReference>
<dbReference type="PANTHER" id="PTHR23070">
    <property type="entry name" value="BCS1 AAA-TYPE ATPASE"/>
    <property type="match status" value="1"/>
</dbReference>
<evidence type="ECO:0000313" key="3">
    <source>
        <dbReference type="EMBL" id="THV45599.1"/>
    </source>
</evidence>
<proteinExistence type="predicted"/>
<organism evidence="3 4">
    <name type="scientific">Botrytis galanthina</name>
    <dbReference type="NCBI Taxonomy" id="278940"/>
    <lineage>
        <taxon>Eukaryota</taxon>
        <taxon>Fungi</taxon>
        <taxon>Dikarya</taxon>
        <taxon>Ascomycota</taxon>
        <taxon>Pezizomycotina</taxon>
        <taxon>Leotiomycetes</taxon>
        <taxon>Helotiales</taxon>
        <taxon>Sclerotiniaceae</taxon>
        <taxon>Botrytis</taxon>
    </lineage>
</organism>
<evidence type="ECO:0000256" key="1">
    <source>
        <dbReference type="SAM" id="Phobius"/>
    </source>
</evidence>